<keyword evidence="5 8" id="KW-0371">Homeobox</keyword>
<evidence type="ECO:0000256" key="11">
    <source>
        <dbReference type="SAM" id="MobiDB-lite"/>
    </source>
</evidence>
<feature type="domain" description="Homeobox" evidence="12">
    <location>
        <begin position="177"/>
        <end position="237"/>
    </location>
</feature>
<evidence type="ECO:0000256" key="10">
    <source>
        <dbReference type="SAM" id="Coils"/>
    </source>
</evidence>
<comment type="similarity">
    <text evidence="2">Belongs to the HD-ZIP homeobox family. Class II subfamily.</text>
</comment>
<organism evidence="13 14">
    <name type="scientific">Urochloa decumbens</name>
    <dbReference type="NCBI Taxonomy" id="240449"/>
    <lineage>
        <taxon>Eukaryota</taxon>
        <taxon>Viridiplantae</taxon>
        <taxon>Streptophyta</taxon>
        <taxon>Embryophyta</taxon>
        <taxon>Tracheophyta</taxon>
        <taxon>Spermatophyta</taxon>
        <taxon>Magnoliopsida</taxon>
        <taxon>Liliopsida</taxon>
        <taxon>Poales</taxon>
        <taxon>Poaceae</taxon>
        <taxon>PACMAD clade</taxon>
        <taxon>Panicoideae</taxon>
        <taxon>Panicodae</taxon>
        <taxon>Paniceae</taxon>
        <taxon>Melinidinae</taxon>
        <taxon>Urochloa</taxon>
    </lineage>
</organism>
<evidence type="ECO:0000256" key="7">
    <source>
        <dbReference type="ARBA" id="ARBA00023242"/>
    </source>
</evidence>
<feature type="DNA-binding region" description="Homeobox" evidence="8">
    <location>
        <begin position="179"/>
        <end position="238"/>
    </location>
</feature>
<dbReference type="GO" id="GO:0003677">
    <property type="term" value="F:DNA binding"/>
    <property type="evidence" value="ECO:0007669"/>
    <property type="project" value="UniProtKB-UniRule"/>
</dbReference>
<keyword evidence="6" id="KW-0804">Transcription</keyword>
<feature type="region of interest" description="Disordered" evidence="11">
    <location>
        <begin position="79"/>
        <end position="185"/>
    </location>
</feature>
<dbReference type="GO" id="GO:0005634">
    <property type="term" value="C:nucleus"/>
    <property type="evidence" value="ECO:0007669"/>
    <property type="project" value="UniProtKB-SubCell"/>
</dbReference>
<evidence type="ECO:0000256" key="8">
    <source>
        <dbReference type="PROSITE-ProRule" id="PRU00108"/>
    </source>
</evidence>
<keyword evidence="3" id="KW-0805">Transcription regulation</keyword>
<dbReference type="Pfam" id="PF04618">
    <property type="entry name" value="HD-ZIP_N"/>
    <property type="match status" value="1"/>
</dbReference>
<gene>
    <name evidence="13" type="ORF">URODEC1_LOCUS17593</name>
</gene>
<accession>A0ABC8WVC3</accession>
<protein>
    <recommendedName>
        <fullName evidence="12">Homeobox domain-containing protein</fullName>
    </recommendedName>
</protein>
<evidence type="ECO:0000256" key="6">
    <source>
        <dbReference type="ARBA" id="ARBA00023163"/>
    </source>
</evidence>
<keyword evidence="7 8" id="KW-0539">Nucleus</keyword>
<dbReference type="InterPro" id="IPR001356">
    <property type="entry name" value="HD"/>
</dbReference>
<dbReference type="InterPro" id="IPR017970">
    <property type="entry name" value="Homeobox_CS"/>
</dbReference>
<dbReference type="SMART" id="SM00389">
    <property type="entry name" value="HOX"/>
    <property type="match status" value="1"/>
</dbReference>
<feature type="region of interest" description="Disordered" evidence="11">
    <location>
        <begin position="300"/>
        <end position="329"/>
    </location>
</feature>
<dbReference type="FunFam" id="1.10.10.60:FF:000577">
    <property type="entry name" value="Homeobox-leucine zipper protein 18"/>
    <property type="match status" value="1"/>
</dbReference>
<evidence type="ECO:0000256" key="2">
    <source>
        <dbReference type="ARBA" id="ARBA00006074"/>
    </source>
</evidence>
<keyword evidence="4 8" id="KW-0238">DNA-binding</keyword>
<dbReference type="PROSITE" id="PS50071">
    <property type="entry name" value="HOMEOBOX_2"/>
    <property type="match status" value="1"/>
</dbReference>
<reference evidence="13" key="1">
    <citation type="submission" date="2024-10" db="EMBL/GenBank/DDBJ databases">
        <authorList>
            <person name="Ryan C."/>
        </authorList>
    </citation>
    <scope>NUCLEOTIDE SEQUENCE [LARGE SCALE GENOMIC DNA]</scope>
</reference>
<evidence type="ECO:0000256" key="5">
    <source>
        <dbReference type="ARBA" id="ARBA00023155"/>
    </source>
</evidence>
<keyword evidence="10" id="KW-0175">Coiled coil</keyword>
<feature type="compositionally biased region" description="Low complexity" evidence="11">
    <location>
        <begin position="131"/>
        <end position="143"/>
    </location>
</feature>
<dbReference type="SUPFAM" id="SSF46689">
    <property type="entry name" value="Homeodomain-like"/>
    <property type="match status" value="1"/>
</dbReference>
<dbReference type="InterPro" id="IPR006712">
    <property type="entry name" value="HD-ZIP_N"/>
</dbReference>
<feature type="compositionally biased region" description="Pro residues" evidence="11">
    <location>
        <begin position="308"/>
        <end position="317"/>
    </location>
</feature>
<dbReference type="Gene3D" id="1.10.10.60">
    <property type="entry name" value="Homeodomain-like"/>
    <property type="match status" value="1"/>
</dbReference>
<evidence type="ECO:0000256" key="9">
    <source>
        <dbReference type="RuleBase" id="RU000682"/>
    </source>
</evidence>
<evidence type="ECO:0000256" key="3">
    <source>
        <dbReference type="ARBA" id="ARBA00023015"/>
    </source>
</evidence>
<dbReference type="SMART" id="SM00340">
    <property type="entry name" value="HALZ"/>
    <property type="match status" value="1"/>
</dbReference>
<evidence type="ECO:0000256" key="4">
    <source>
        <dbReference type="ARBA" id="ARBA00023125"/>
    </source>
</evidence>
<evidence type="ECO:0000259" key="12">
    <source>
        <dbReference type="PROSITE" id="PS50071"/>
    </source>
</evidence>
<dbReference type="Pfam" id="PF00046">
    <property type="entry name" value="Homeodomain"/>
    <property type="match status" value="1"/>
</dbReference>
<comment type="subcellular location">
    <subcellularLocation>
        <location evidence="1 8 9">Nucleus</location>
    </subcellularLocation>
</comment>
<feature type="compositionally biased region" description="Basic and acidic residues" evidence="11">
    <location>
        <begin position="153"/>
        <end position="162"/>
    </location>
</feature>
<evidence type="ECO:0000256" key="1">
    <source>
        <dbReference type="ARBA" id="ARBA00004123"/>
    </source>
</evidence>
<evidence type="ECO:0000313" key="14">
    <source>
        <dbReference type="Proteomes" id="UP001497457"/>
    </source>
</evidence>
<dbReference type="InterPro" id="IPR003106">
    <property type="entry name" value="Leu_zip_homeo"/>
</dbReference>
<dbReference type="Pfam" id="PF02183">
    <property type="entry name" value="HALZ"/>
    <property type="match status" value="1"/>
</dbReference>
<feature type="compositionally biased region" description="Basic and acidic residues" evidence="11">
    <location>
        <begin position="90"/>
        <end position="102"/>
    </location>
</feature>
<dbReference type="PANTHER" id="PTHR45714:SF88">
    <property type="entry name" value="HOMEOBOX-LEUCINE ZIPPER PROTEIN HAT4"/>
    <property type="match status" value="1"/>
</dbReference>
<dbReference type="InterPro" id="IPR009057">
    <property type="entry name" value="Homeodomain-like_sf"/>
</dbReference>
<dbReference type="PROSITE" id="PS00027">
    <property type="entry name" value="HOMEOBOX_1"/>
    <property type="match status" value="1"/>
</dbReference>
<keyword evidence="14" id="KW-1185">Reference proteome</keyword>
<dbReference type="AlphaFoldDB" id="A0ABC8WVC3"/>
<dbReference type="PANTHER" id="PTHR45714">
    <property type="entry name" value="HOMEOBOX-LEUCINE ZIPPER PROTEIN HAT14"/>
    <property type="match status" value="1"/>
</dbReference>
<dbReference type="CDD" id="cd00086">
    <property type="entry name" value="homeodomain"/>
    <property type="match status" value="1"/>
</dbReference>
<feature type="coiled-coil region" evidence="10">
    <location>
        <begin position="243"/>
        <end position="270"/>
    </location>
</feature>
<evidence type="ECO:0000313" key="13">
    <source>
        <dbReference type="EMBL" id="CAL4915572.1"/>
    </source>
</evidence>
<name>A0ABC8WVC3_9POAL</name>
<dbReference type="EMBL" id="OZ075123">
    <property type="protein sequence ID" value="CAL4915572.1"/>
    <property type="molecule type" value="Genomic_DNA"/>
</dbReference>
<sequence>MEMTVNARDEERHGSLGLGLSLSLSIATAAPVEPPPPAAAQRAITIAPISSHPAAPVPPHPQWWNGGAGLFFSPASGMDRSLERKHHQKQQHEAAFHSHEMPFLRGIDVNRAPAGGESRTRGSCSEDEEPAASSPNSTLSSLSGKRPAATRSGDLEGSDHTPRAGGGGSDDEDSGAGGGSRKKLRLSKDQAVVLEESFKEHNTLNPKQKAALAKQLNLKPRQVEVWFQNRRARTKLKQTEVDCEFLKRCCDTLTEENRRLQREVAELRALKLVAPHQYARMPPPTTLTMCPSCERLATADDAARRPAPTGPWGPVPVRPVFVDGPARRS</sequence>
<dbReference type="Proteomes" id="UP001497457">
    <property type="component" value="Chromosome 13rd"/>
</dbReference>
<proteinExistence type="inferred from homology"/>
<dbReference type="InterPro" id="IPR050762">
    <property type="entry name" value="HD-ZIP_Homeobox_LZ_Class_II"/>
</dbReference>